<dbReference type="GO" id="GO:0005524">
    <property type="term" value="F:ATP binding"/>
    <property type="evidence" value="ECO:0007669"/>
    <property type="project" value="UniProtKB-KW"/>
</dbReference>
<dbReference type="AlphaFoldDB" id="A0A6C2C351"/>
<organism evidence="6 7">
    <name type="scientific">Weissella muntiaci</name>
    <dbReference type="NCBI Taxonomy" id="2508881"/>
    <lineage>
        <taxon>Bacteria</taxon>
        <taxon>Bacillati</taxon>
        <taxon>Bacillota</taxon>
        <taxon>Bacilli</taxon>
        <taxon>Lactobacillales</taxon>
        <taxon>Lactobacillaceae</taxon>
        <taxon>Weissella</taxon>
    </lineage>
</organism>
<dbReference type="EMBL" id="SDGZ01000020">
    <property type="protein sequence ID" value="TYC48401.1"/>
    <property type="molecule type" value="Genomic_DNA"/>
</dbReference>
<dbReference type="PANTHER" id="PTHR23407:SF1">
    <property type="entry name" value="5-FORMYLTETRAHYDROFOLATE CYCLO-LIGASE"/>
    <property type="match status" value="1"/>
</dbReference>
<proteinExistence type="inferred from homology"/>
<dbReference type="InterPro" id="IPR002698">
    <property type="entry name" value="FTHF_cligase"/>
</dbReference>
<feature type="binding site" evidence="4">
    <location>
        <position position="54"/>
    </location>
    <ligand>
        <name>substrate</name>
    </ligand>
</feature>
<dbReference type="EC" id="6.3.3.2" evidence="5"/>
<name>A0A6C2C351_9LACO</name>
<evidence type="ECO:0000256" key="2">
    <source>
        <dbReference type="ARBA" id="ARBA00022741"/>
    </source>
</evidence>
<dbReference type="InterPro" id="IPR024185">
    <property type="entry name" value="FTHF_cligase-like_sf"/>
</dbReference>
<dbReference type="GO" id="GO:0009396">
    <property type="term" value="P:folic acid-containing compound biosynthetic process"/>
    <property type="evidence" value="ECO:0007669"/>
    <property type="project" value="TreeGrafter"/>
</dbReference>
<keyword evidence="5" id="KW-0479">Metal-binding</keyword>
<evidence type="ECO:0000256" key="3">
    <source>
        <dbReference type="ARBA" id="ARBA00022840"/>
    </source>
</evidence>
<evidence type="ECO:0000256" key="4">
    <source>
        <dbReference type="PIRSR" id="PIRSR006806-1"/>
    </source>
</evidence>
<dbReference type="GO" id="GO:0030272">
    <property type="term" value="F:5-formyltetrahydrofolate cyclo-ligase activity"/>
    <property type="evidence" value="ECO:0007669"/>
    <property type="project" value="UniProtKB-EC"/>
</dbReference>
<gene>
    <name evidence="6" type="ORF">ESZ50_08535</name>
</gene>
<dbReference type="PANTHER" id="PTHR23407">
    <property type="entry name" value="ATPASE INHIBITOR/5-FORMYLTETRAHYDROFOLATE CYCLO-LIGASE"/>
    <property type="match status" value="1"/>
</dbReference>
<dbReference type="PIRSF" id="PIRSF006806">
    <property type="entry name" value="FTHF_cligase"/>
    <property type="match status" value="1"/>
</dbReference>
<evidence type="ECO:0000313" key="6">
    <source>
        <dbReference type="EMBL" id="TYC48401.1"/>
    </source>
</evidence>
<dbReference type="Proteomes" id="UP000371977">
    <property type="component" value="Unassembled WGS sequence"/>
</dbReference>
<comment type="cofactor">
    <cofactor evidence="5">
        <name>Mg(2+)</name>
        <dbReference type="ChEBI" id="CHEBI:18420"/>
    </cofactor>
</comment>
<evidence type="ECO:0000256" key="5">
    <source>
        <dbReference type="RuleBase" id="RU361279"/>
    </source>
</evidence>
<evidence type="ECO:0000313" key="7">
    <source>
        <dbReference type="Proteomes" id="UP000371977"/>
    </source>
</evidence>
<evidence type="ECO:0000256" key="1">
    <source>
        <dbReference type="ARBA" id="ARBA00010638"/>
    </source>
</evidence>
<dbReference type="SUPFAM" id="SSF100950">
    <property type="entry name" value="NagB/RpiA/CoA transferase-like"/>
    <property type="match status" value="1"/>
</dbReference>
<sequence length="183" mass="20855">MNKDEIRQVASANLKALTLAEHTQLMQKLVQQITSLPEWEAADTVALSLAQDFELQTTLLIQTALLQNKHVGLPRVLPRRQMEFVEISERTEYTRHKFGMLEPKGTQLIQADQFDVVLVPGLAYSETGDRVGFGGGYYDRWLQQASGIKVATTIEANYWNKPLWPIEPTDIKMDRVLILDEEE</sequence>
<dbReference type="NCBIfam" id="TIGR02727">
    <property type="entry name" value="MTHFS_bact"/>
    <property type="match status" value="1"/>
</dbReference>
<accession>A0A6C2C351</accession>
<comment type="caution">
    <text evidence="6">The sequence shown here is derived from an EMBL/GenBank/DDBJ whole genome shotgun (WGS) entry which is preliminary data.</text>
</comment>
<feature type="binding site" evidence="4">
    <location>
        <position position="49"/>
    </location>
    <ligand>
        <name>substrate</name>
    </ligand>
</feature>
<dbReference type="GO" id="GO:0046872">
    <property type="term" value="F:metal ion binding"/>
    <property type="evidence" value="ECO:0007669"/>
    <property type="project" value="UniProtKB-KW"/>
</dbReference>
<dbReference type="Gene3D" id="3.40.50.10420">
    <property type="entry name" value="NagB/RpiA/CoA transferase-like"/>
    <property type="match status" value="1"/>
</dbReference>
<comment type="catalytic activity">
    <reaction evidence="5">
        <text>(6S)-5-formyl-5,6,7,8-tetrahydrofolate + ATP = (6R)-5,10-methenyltetrahydrofolate + ADP + phosphate</text>
        <dbReference type="Rhea" id="RHEA:10488"/>
        <dbReference type="ChEBI" id="CHEBI:30616"/>
        <dbReference type="ChEBI" id="CHEBI:43474"/>
        <dbReference type="ChEBI" id="CHEBI:57455"/>
        <dbReference type="ChEBI" id="CHEBI:57457"/>
        <dbReference type="ChEBI" id="CHEBI:456216"/>
        <dbReference type="EC" id="6.3.3.2"/>
    </reaction>
</comment>
<keyword evidence="5" id="KW-0460">Magnesium</keyword>
<protein>
    <recommendedName>
        <fullName evidence="5">5-formyltetrahydrofolate cyclo-ligase</fullName>
        <ecNumber evidence="5">6.3.3.2</ecNumber>
    </recommendedName>
</protein>
<feature type="binding site" evidence="4">
    <location>
        <begin position="3"/>
        <end position="7"/>
    </location>
    <ligand>
        <name>ATP</name>
        <dbReference type="ChEBI" id="CHEBI:30616"/>
    </ligand>
</feature>
<keyword evidence="3 4" id="KW-0067">ATP-binding</keyword>
<keyword evidence="7" id="KW-1185">Reference proteome</keyword>
<dbReference type="InterPro" id="IPR037171">
    <property type="entry name" value="NagB/RpiA_transferase-like"/>
</dbReference>
<keyword evidence="2 4" id="KW-0547">Nucleotide-binding</keyword>
<dbReference type="RefSeq" id="WP_148623148.1">
    <property type="nucleotide sequence ID" value="NZ_SDGZ01000020.1"/>
</dbReference>
<keyword evidence="6" id="KW-0436">Ligase</keyword>
<dbReference type="OrthoDB" id="9801938at2"/>
<dbReference type="GO" id="GO:0035999">
    <property type="term" value="P:tetrahydrofolate interconversion"/>
    <property type="evidence" value="ECO:0007669"/>
    <property type="project" value="TreeGrafter"/>
</dbReference>
<feature type="binding site" evidence="4">
    <location>
        <begin position="130"/>
        <end position="138"/>
    </location>
    <ligand>
        <name>ATP</name>
        <dbReference type="ChEBI" id="CHEBI:30616"/>
    </ligand>
</feature>
<reference evidence="6 7" key="1">
    <citation type="submission" date="2019-01" db="EMBL/GenBank/DDBJ databases">
        <title>Weissella sp. nov., a novel lactic acid bacterium isolated from animal feces.</title>
        <authorList>
            <person name="Wang L.-T."/>
        </authorList>
    </citation>
    <scope>NUCLEOTIDE SEQUENCE [LARGE SCALE GENOMIC DNA]</scope>
    <source>
        <strain evidence="6 7">8H-2</strain>
    </source>
</reference>
<comment type="similarity">
    <text evidence="1 5">Belongs to the 5-formyltetrahydrofolate cyclo-ligase family.</text>
</comment>
<dbReference type="Pfam" id="PF01812">
    <property type="entry name" value="5-FTHF_cyc-lig"/>
    <property type="match status" value="1"/>
</dbReference>